<feature type="region of interest" description="Disordered" evidence="1">
    <location>
        <begin position="53"/>
        <end position="98"/>
    </location>
</feature>
<evidence type="ECO:0000313" key="3">
    <source>
        <dbReference type="EMBL" id="BAH91303.1"/>
    </source>
</evidence>
<reference evidence="3" key="5">
    <citation type="journal article" date="2008" name="Nucleic Acids Res.">
        <title>The Rice Annotation Project Database (RAP-DB): 2008 update.</title>
        <authorList>
            <consortium name="The Rice Annotation Project (RAP)"/>
            <person name="Tanaka T."/>
            <person name="Antonio B.A."/>
            <person name="Kikuchi S."/>
            <person name="Matsumoto T."/>
            <person name="Nagamura Y."/>
            <person name="Numa H."/>
            <person name="Sakai H."/>
            <person name="Wu J."/>
            <person name="Itoh T."/>
            <person name="Sasaki T."/>
            <person name="Aono R."/>
            <person name="Fujii Y."/>
            <person name="Habara T."/>
            <person name="Harada E."/>
            <person name="Kanno M."/>
            <person name="Kawahara Y."/>
            <person name="Kawashima H."/>
            <person name="Kubooka H."/>
            <person name="Matsuya A."/>
            <person name="Nakaoka H."/>
            <person name="Saichi N."/>
            <person name="Sanbonmatsu R."/>
            <person name="Sato Y."/>
            <person name="Shinso Y."/>
            <person name="Suzuki M."/>
            <person name="Takeda J."/>
            <person name="Tanino M."/>
            <person name="Todokoro F."/>
            <person name="Yamaguchi K."/>
            <person name="Yamamoto N."/>
            <person name="Yamasaki C."/>
            <person name="Imanishi T."/>
            <person name="Okido T."/>
            <person name="Tada M."/>
            <person name="Ikeo K."/>
            <person name="Tateno Y."/>
            <person name="Gojobori T."/>
            <person name="Lin Y.C."/>
            <person name="Wei F.J."/>
            <person name="Hsing Y.I."/>
            <person name="Zhao Q."/>
            <person name="Han B."/>
            <person name="Kramer M.R."/>
            <person name="McCombie R.W."/>
            <person name="Lonsdale D."/>
            <person name="O'Donovan C.C."/>
            <person name="Whitfield E.J."/>
            <person name="Apweiler R."/>
            <person name="Koyanagi K.O."/>
            <person name="Khurana J.P."/>
            <person name="Raghuvanshi S."/>
            <person name="Singh N.K."/>
            <person name="Tyagi A.K."/>
            <person name="Haberer G."/>
            <person name="Fujisawa M."/>
            <person name="Hosokawa S."/>
            <person name="Ito Y."/>
            <person name="Ikawa H."/>
            <person name="Shibata M."/>
            <person name="Yamamoto M."/>
            <person name="Bruskiewich R.M."/>
            <person name="Hoen D.R."/>
            <person name="Bureau TE."/>
            <person name="Namiki N."/>
            <person name="Ohyanagi H."/>
            <person name="Sakai Y."/>
            <person name="Nobushima S."/>
            <person name="Sakata K."/>
            <person name="Barrero R.A."/>
            <person name="Sato Y."/>
            <person name="Souvorov A."/>
            <person name="Smith-White B."/>
            <person name="Tatusova T."/>
            <person name="An S."/>
            <person name="An G."/>
            <person name="OOta S."/>
            <person name="Fuks G."/>
            <person name="Messing J."/>
            <person name="Christie K.R."/>
            <person name="Lieberherr D."/>
            <person name="Kim H."/>
            <person name="Zuccolo A."/>
            <person name="Wing R.A."/>
            <person name="Nobuta K."/>
            <person name="Green P.J."/>
            <person name="Lu C."/>
            <person name="Meyers BC."/>
            <person name="Chaparro C."/>
            <person name="Piegu B."/>
            <person name="Panaud O."/>
            <person name="Echeverria M."/>
        </authorList>
    </citation>
    <scope>NUCLEOTIDE SEQUENCE</scope>
</reference>
<name>A0A0N7KDS5_ORYSJ</name>
<dbReference type="Pfam" id="PF14009">
    <property type="entry name" value="PADRE"/>
    <property type="match status" value="1"/>
</dbReference>
<reference evidence="4" key="6">
    <citation type="journal article" date="2008" name="Nucleic Acids Res.">
        <title>The rice annotation project database (RAP-DB): 2008 update.</title>
        <authorList>
            <consortium name="The rice annotation project (RAP)"/>
        </authorList>
    </citation>
    <scope>GENOME REANNOTATION</scope>
    <source>
        <strain evidence="4">cv. Nipponbare</strain>
    </source>
</reference>
<gene>
    <name evidence="2" type="primary">B1131G08.18-1</name>
    <name evidence="3" type="ordered locus">Os01g0758500</name>
</gene>
<evidence type="ECO:0000313" key="2">
    <source>
        <dbReference type="EMBL" id="BAD87588.1"/>
    </source>
</evidence>
<organism evidence="2">
    <name type="scientific">Oryza sativa subsp. japonica</name>
    <name type="common">Rice</name>
    <dbReference type="NCBI Taxonomy" id="39947"/>
    <lineage>
        <taxon>Eukaryota</taxon>
        <taxon>Viridiplantae</taxon>
        <taxon>Streptophyta</taxon>
        <taxon>Embryophyta</taxon>
        <taxon>Tracheophyta</taxon>
        <taxon>Spermatophyta</taxon>
        <taxon>Magnoliopsida</taxon>
        <taxon>Liliopsida</taxon>
        <taxon>Poales</taxon>
        <taxon>Poaceae</taxon>
        <taxon>BOP clade</taxon>
        <taxon>Oryzoideae</taxon>
        <taxon>Oryzeae</taxon>
        <taxon>Oryzinae</taxon>
        <taxon>Oryza</taxon>
        <taxon>Oryza sativa</taxon>
    </lineage>
</organism>
<dbReference type="Proteomes" id="UP000000763">
    <property type="component" value="Chromosome 1"/>
</dbReference>
<dbReference type="Proteomes" id="UP000817658">
    <property type="component" value="Chromosome 1"/>
</dbReference>
<reference evidence="3 4" key="2">
    <citation type="journal article" date="2005" name="Nature">
        <title>The map-based sequence of the rice genome.</title>
        <authorList>
            <consortium name="International rice genome sequencing project (IRGSP)"/>
            <person name="Matsumoto T."/>
            <person name="Wu J."/>
            <person name="Kanamori H."/>
            <person name="Katayose Y."/>
            <person name="Fujisawa M."/>
            <person name="Namiki N."/>
            <person name="Mizuno H."/>
            <person name="Yamamoto K."/>
            <person name="Antonio B.A."/>
            <person name="Baba T."/>
            <person name="Sakata K."/>
            <person name="Nagamura Y."/>
            <person name="Aoki H."/>
            <person name="Arikawa K."/>
            <person name="Arita K."/>
            <person name="Bito T."/>
            <person name="Chiden Y."/>
            <person name="Fujitsuka N."/>
            <person name="Fukunaka R."/>
            <person name="Hamada M."/>
            <person name="Harada C."/>
            <person name="Hayashi A."/>
            <person name="Hijishita S."/>
            <person name="Honda M."/>
            <person name="Hosokawa S."/>
            <person name="Ichikawa Y."/>
            <person name="Idonuma A."/>
            <person name="Iijima M."/>
            <person name="Ikeda M."/>
            <person name="Ikeno M."/>
            <person name="Ito K."/>
            <person name="Ito S."/>
            <person name="Ito T."/>
            <person name="Ito Y."/>
            <person name="Ito Y."/>
            <person name="Iwabuchi A."/>
            <person name="Kamiya K."/>
            <person name="Karasawa W."/>
            <person name="Kurita K."/>
            <person name="Katagiri S."/>
            <person name="Kikuta A."/>
            <person name="Kobayashi H."/>
            <person name="Kobayashi N."/>
            <person name="Machita K."/>
            <person name="Maehara T."/>
            <person name="Masukawa M."/>
            <person name="Mizubayashi T."/>
            <person name="Mukai Y."/>
            <person name="Nagasaki H."/>
            <person name="Nagata Y."/>
            <person name="Naito S."/>
            <person name="Nakashima M."/>
            <person name="Nakama Y."/>
            <person name="Nakamichi Y."/>
            <person name="Nakamura M."/>
            <person name="Meguro A."/>
            <person name="Negishi M."/>
            <person name="Ohta I."/>
            <person name="Ohta T."/>
            <person name="Okamoto M."/>
            <person name="Ono N."/>
            <person name="Saji S."/>
            <person name="Sakaguchi M."/>
            <person name="Sakai K."/>
            <person name="Shibata M."/>
            <person name="Shimokawa T."/>
            <person name="Song J."/>
            <person name="Takazaki Y."/>
            <person name="Terasawa K."/>
            <person name="Tsugane M."/>
            <person name="Tsuji K."/>
            <person name="Ueda S."/>
            <person name="Waki K."/>
            <person name="Yamagata H."/>
            <person name="Yamamoto M."/>
            <person name="Yamamoto S."/>
            <person name="Yamane H."/>
            <person name="Yoshiki S."/>
            <person name="Yoshihara R."/>
            <person name="Yukawa K."/>
            <person name="Zhong H."/>
            <person name="Yano M."/>
            <person name="Yuan Q."/>
            <person name="Ouyang S."/>
            <person name="Liu J."/>
            <person name="Jones K.M."/>
            <person name="Gansberger K."/>
            <person name="Moffat K."/>
            <person name="Hill J."/>
            <person name="Bera J."/>
            <person name="Fadrosh D."/>
            <person name="Jin S."/>
            <person name="Johri S."/>
            <person name="Kim M."/>
            <person name="Overton L."/>
            <person name="Reardon M."/>
            <person name="Tsitrin T."/>
            <person name="Vuong H."/>
            <person name="Weaver B."/>
            <person name="Ciecko A."/>
            <person name="Tallon L."/>
            <person name="Jackson J."/>
            <person name="Pai G."/>
            <person name="Aken S.V."/>
            <person name="Utterback T."/>
            <person name="Reidmuller S."/>
            <person name="Feldblyum T."/>
            <person name="Hsiao J."/>
            <person name="Zismann V."/>
            <person name="Iobst S."/>
            <person name="de Vazeille A.R."/>
            <person name="Buell C.R."/>
            <person name="Ying K."/>
            <person name="Li Y."/>
            <person name="Lu T."/>
            <person name="Huang Y."/>
            <person name="Zhao Q."/>
            <person name="Feng Q."/>
            <person name="Zhang L."/>
            <person name="Zhu J."/>
            <person name="Weng Q."/>
            <person name="Mu J."/>
            <person name="Lu Y."/>
            <person name="Fan D."/>
            <person name="Liu Y."/>
            <person name="Guan J."/>
            <person name="Zhang Y."/>
            <person name="Yu S."/>
            <person name="Liu X."/>
            <person name="Zhang Y."/>
            <person name="Hong G."/>
            <person name="Han B."/>
            <person name="Choisne N."/>
            <person name="Demange N."/>
            <person name="Orjeda G."/>
            <person name="Samain S."/>
            <person name="Cattolico L."/>
            <person name="Pelletier E."/>
            <person name="Couloux A."/>
            <person name="Segurens B."/>
            <person name="Wincker P."/>
            <person name="D'Hont A."/>
            <person name="Scarpelli C."/>
            <person name="Weissenbach J."/>
            <person name="Salanoubat M."/>
            <person name="Quetier F."/>
            <person name="Yu Y."/>
            <person name="Kim H.R."/>
            <person name="Rambo T."/>
            <person name="Currie J."/>
            <person name="Collura K."/>
            <person name="Luo M."/>
            <person name="Yang T."/>
            <person name="Ammiraju J.S.S."/>
            <person name="Engler F."/>
            <person name="Soderlund C."/>
            <person name="Wing R.A."/>
            <person name="Palmer L.E."/>
            <person name="de la Bastide M."/>
            <person name="Spiegel L."/>
            <person name="Nascimento L."/>
            <person name="Zutavern T."/>
            <person name="O'Shaughnessy A."/>
            <person name="Dike S."/>
            <person name="Dedhia N."/>
            <person name="Preston R."/>
            <person name="Balija V."/>
            <person name="McCombie W.R."/>
            <person name="Chow T."/>
            <person name="Chen H."/>
            <person name="Chung M."/>
            <person name="Chen C."/>
            <person name="Shaw J."/>
            <person name="Wu H."/>
            <person name="Hsiao K."/>
            <person name="Chao Y."/>
            <person name="Chu M."/>
            <person name="Cheng C."/>
            <person name="Hour A."/>
            <person name="Lee P."/>
            <person name="Lin S."/>
            <person name="Lin Y."/>
            <person name="Liou J."/>
            <person name="Liu S."/>
            <person name="Hsing Y."/>
            <person name="Raghuvanshi S."/>
            <person name="Mohanty A."/>
            <person name="Bharti A.K."/>
            <person name="Gaur A."/>
            <person name="Gupta V."/>
            <person name="Kumar D."/>
            <person name="Ravi V."/>
            <person name="Vij S."/>
            <person name="Kapur A."/>
            <person name="Khurana P."/>
            <person name="Khurana P."/>
            <person name="Khurana J.P."/>
            <person name="Tyagi A.K."/>
            <person name="Gaikwad K."/>
            <person name="Singh A."/>
            <person name="Dalal V."/>
            <person name="Srivastava S."/>
            <person name="Dixit A."/>
            <person name="Pal A.K."/>
            <person name="Ghazi I.A."/>
            <person name="Yadav M."/>
            <person name="Pandit A."/>
            <person name="Bhargava A."/>
            <person name="Sureshbabu K."/>
            <person name="Batra K."/>
            <person name="Sharma T.R."/>
            <person name="Mohapatra T."/>
            <person name="Singh N.K."/>
            <person name="Messing J."/>
            <person name="Nelson A.B."/>
            <person name="Fuks G."/>
            <person name="Kavchok S."/>
            <person name="Keizer G."/>
            <person name="Linton E."/>
            <person name="Llaca V."/>
            <person name="Song R."/>
            <person name="Tanyolac B."/>
            <person name="Young S."/>
            <person name="Ho-Il K."/>
            <person name="Hahn J.H."/>
            <person name="Sangsakoo G."/>
            <person name="Vanavichit A."/>
            <person name="de Mattos Luiz.A.T."/>
            <person name="Zimmer P.D."/>
            <person name="Malone G."/>
            <person name="Dellagostin O."/>
            <person name="de Oliveira A.C."/>
            <person name="Bevan M."/>
            <person name="Bancroft I."/>
            <person name="Minx P."/>
            <person name="Cordum H."/>
            <person name="Wilson R."/>
            <person name="Cheng Z."/>
            <person name="Jin W."/>
            <person name="Jiang J."/>
            <person name="Leong S.A."/>
            <person name="Iwama H."/>
            <person name="Gojobori T."/>
            <person name="Itoh T."/>
            <person name="Niimura Y."/>
            <person name="Fujii Y."/>
            <person name="Habara T."/>
            <person name="Sakai H."/>
            <person name="Sato Y."/>
            <person name="Wilson G."/>
            <person name="Kumar K."/>
            <person name="McCouch S."/>
            <person name="Juretic N."/>
            <person name="Hoen D."/>
            <person name="Wright S."/>
            <person name="Bruskiewich R."/>
            <person name="Bureau T."/>
            <person name="Miyao A."/>
            <person name="Hirochika H."/>
            <person name="Nishikawa T."/>
            <person name="Kadowaki K."/>
            <person name="Sugiura M."/>
            <person name="Burr B."/>
            <person name="Sasaki T."/>
        </authorList>
    </citation>
    <scope>NUCLEOTIDE SEQUENCE [LARGE SCALE GENOMIC DNA]</scope>
    <source>
        <strain evidence="4">cv. Nipponbare</strain>
    </source>
</reference>
<protein>
    <submittedName>
        <fullName evidence="3">Os01g0758500 protein</fullName>
    </submittedName>
</protein>
<evidence type="ECO:0000256" key="1">
    <source>
        <dbReference type="SAM" id="MobiDB-lite"/>
    </source>
</evidence>
<proteinExistence type="predicted"/>
<reference evidence="3" key="3">
    <citation type="journal article" date="2006" name="Nucleic Acids Res.">
        <title>The Rice Annotation Project Database (RAP-DB): hub for Oryza sativa ssp. japonica genome information.</title>
        <authorList>
            <person name="Ohyanagi H."/>
            <person name="Tanaka T."/>
            <person name="Sakai H."/>
            <person name="Shigemoto Y."/>
            <person name="Yamaguchi K."/>
            <person name="Habara T."/>
            <person name="Fujii Y."/>
            <person name="Antonio B.A."/>
            <person name="Nagamura Y."/>
            <person name="Imanishi T."/>
            <person name="Ikeo K."/>
            <person name="Itoh T."/>
            <person name="Gojobori T."/>
            <person name="Sasaki T."/>
        </authorList>
    </citation>
    <scope>NUCLEOTIDE SEQUENCE</scope>
</reference>
<reference evidence="3" key="4">
    <citation type="journal article" date="2007" name="Genome Res.">
        <title>Curated Genome Annotation of Oryza sativa ssp. japonica and Comparative Genome Analysis with Arabidopsis thaliana.</title>
        <authorList>
            <consortium name="The Rice Annotation Project (RAP)"/>
            <person name="Itoh T."/>
            <person name="Tanaka T."/>
            <person name="Barrero R.A."/>
            <person name="Yamasaki C."/>
            <person name="Fujii Y."/>
            <person name="Hilton P.B."/>
            <person name="Antonio B.A."/>
            <person name="Aono H."/>
            <person name="Apweiler R."/>
            <person name="Bruskiewich R."/>
            <person name="Bureau T."/>
            <person name="Burr F."/>
            <person name="Costa de Oliveira A."/>
            <person name="Fuks G."/>
            <person name="Habara T."/>
            <person name="Haberer G."/>
            <person name="Han B."/>
            <person name="Harada E."/>
            <person name="Hiraki A.T."/>
            <person name="Hirochika H."/>
            <person name="Hoen D."/>
            <person name="Hokari H."/>
            <person name="Hosokawa S."/>
            <person name="Hsing Y."/>
            <person name="Ikawa H."/>
            <person name="Ikeo K."/>
            <person name="Imanishi T."/>
            <person name="Ito Y."/>
            <person name="Jaiswal P."/>
            <person name="Kanno M."/>
            <person name="Kawahara Y."/>
            <person name="Kawamura T."/>
            <person name="Kawashima H."/>
            <person name="Khurana J.P."/>
            <person name="Kikuchi S."/>
            <person name="Komatsu S."/>
            <person name="Koyanagi K.O."/>
            <person name="Kubooka H."/>
            <person name="Lieberherr D."/>
            <person name="Lin Y.C."/>
            <person name="Lonsdale D."/>
            <person name="Matsumoto T."/>
            <person name="Matsuya A."/>
            <person name="McCombie W.R."/>
            <person name="Messing J."/>
            <person name="Miyao A."/>
            <person name="Mulder N."/>
            <person name="Nagamura Y."/>
            <person name="Nam J."/>
            <person name="Namiki N."/>
            <person name="Numa H."/>
            <person name="Nurimoto S."/>
            <person name="O'donovan C."/>
            <person name="Ohyanagi H."/>
            <person name="Okido T."/>
            <person name="Oota S."/>
            <person name="Osato N."/>
            <person name="Palmer L.E."/>
            <person name="Quetier F."/>
            <person name="Raghuvanshi S."/>
            <person name="Saichi N."/>
            <person name="Sakai H."/>
            <person name="Sakai Y."/>
            <person name="Sakata K."/>
            <person name="Sakurai T."/>
            <person name="Sato F."/>
            <person name="Sato Y."/>
            <person name="Schoof H."/>
            <person name="Seki M."/>
            <person name="Shibata M."/>
            <person name="Shimizu Y."/>
            <person name="Shinozaki K."/>
            <person name="Shinso Y."/>
            <person name="Singh N.K."/>
            <person name="Smith-White B."/>
            <person name="Takeda J."/>
            <person name="Tanino M."/>
            <person name="Tatusova T."/>
            <person name="Thongjuea S."/>
            <person name="Todokoro F."/>
            <person name="Tsugane M."/>
            <person name="Tyagi A.K."/>
            <person name="Vanavichit A."/>
            <person name="Wang A."/>
            <person name="Wing R.A."/>
            <person name="Yamaguchi K."/>
            <person name="Yamamoto M."/>
            <person name="Yamamoto N."/>
            <person name="Yu Y."/>
            <person name="Zhang H."/>
            <person name="Zhao Q."/>
            <person name="Higo K."/>
            <person name="Burr B."/>
            <person name="Gojobori T."/>
            <person name="Sasaki T."/>
        </authorList>
    </citation>
    <scope>NUCLEOTIDE SEQUENCE</scope>
</reference>
<accession>A0A0N7KDS5</accession>
<sequence length="98" mass="10181">MDTIRCCIACILPCGALDVVRIVHSNGRVEEISRPVLAGEIMKAYPKHAQCRAAEGQDLLPHAGDGPTGEGEGEGEGEGGPSAGARGGEEAAEEERNR</sequence>
<dbReference type="KEGG" id="dosa:Os01g0758500"/>
<reference evidence="3" key="8">
    <citation type="submission" date="2012-08" db="EMBL/GenBank/DDBJ databases">
        <title>The Second Rice Annotation Project Meeting (RAP2).</title>
        <authorList>
            <consortium name="The Rice Annotation Project (RAP)"/>
        </authorList>
    </citation>
    <scope>NUCLEOTIDE SEQUENCE</scope>
</reference>
<dbReference type="EMBL" id="AP003409">
    <property type="protein sequence ID" value="BAD87588.1"/>
    <property type="molecule type" value="Genomic_DNA"/>
</dbReference>
<dbReference type="EMBL" id="AP008207">
    <property type="protein sequence ID" value="BAH91303.1"/>
    <property type="molecule type" value="Genomic_DNA"/>
</dbReference>
<evidence type="ECO:0000313" key="4">
    <source>
        <dbReference type="Proteomes" id="UP000000763"/>
    </source>
</evidence>
<reference evidence="2" key="1">
    <citation type="journal article" date="2002" name="Nature">
        <title>The genome sequence and structure of rice chromosome 1.</title>
        <authorList>
            <person name="Sasaki T."/>
            <person name="Matsumoto T."/>
            <person name="Yamamoto K."/>
            <person name="Sakata K."/>
            <person name="Baba T."/>
            <person name="Katayose Y."/>
            <person name="Wu J."/>
            <person name="Niimura Y."/>
            <person name="Cheng Z."/>
            <person name="Nagamura Y."/>
            <person name="Antonio B.A."/>
            <person name="Kanamori H."/>
            <person name="Hosokawa S."/>
            <person name="Masukawa M."/>
            <person name="Arikawa K."/>
            <person name="Chiden Y."/>
            <person name="Hayashi M."/>
            <person name="Okamoto M."/>
            <person name="Ando T."/>
            <person name="Aoki H."/>
            <person name="Arita K."/>
            <person name="Hamada M."/>
            <person name="Harada C."/>
            <person name="Hijishita S."/>
            <person name="Honda M."/>
            <person name="Ichikawa Y."/>
            <person name="Idonuma A."/>
            <person name="Iijima M."/>
            <person name="Ikeda M."/>
            <person name="Ikeno M."/>
            <person name="Itoh S."/>
            <person name="Itoh T."/>
            <person name="Itoh Y."/>
            <person name="Itoh Y."/>
            <person name="Iwabuchi A."/>
            <person name="Kamiya K."/>
            <person name="Karasawa W."/>
            <person name="Katagiri S."/>
            <person name="Kikuta A."/>
            <person name="Kobayashi N."/>
            <person name="Kono I."/>
            <person name="Machita K."/>
            <person name="Maehara T."/>
            <person name="Mizuno H."/>
            <person name="Mizubayashi T."/>
            <person name="Mukai Y."/>
            <person name="Nagasaki H."/>
            <person name="Nakashima M."/>
            <person name="Nakama Y."/>
            <person name="Nakamichi Y."/>
            <person name="Nakamura M."/>
            <person name="Namiki N."/>
            <person name="Negishi M."/>
            <person name="Ohta I."/>
            <person name="Ono N."/>
            <person name="Saji S."/>
            <person name="Sakai K."/>
            <person name="Shibata M."/>
            <person name="Shimokawa T."/>
            <person name="Shomura A."/>
            <person name="Song J."/>
            <person name="Takazaki Y."/>
            <person name="Terasawa K."/>
            <person name="Tsuji K."/>
            <person name="Waki K."/>
            <person name="Yamagata H."/>
            <person name="Yamane H."/>
            <person name="Yoshiki S."/>
            <person name="Yoshihara R."/>
            <person name="Yukawa K."/>
            <person name="Zhong H."/>
            <person name="Iwama H."/>
            <person name="Endo T."/>
            <person name="Ito H."/>
            <person name="Hahn J.H."/>
            <person name="Kim H.I."/>
            <person name="Eun M.Y."/>
            <person name="Yano M."/>
            <person name="Jiang J."/>
            <person name="Gojobori T."/>
        </authorList>
    </citation>
    <scope>NUCLEOTIDE SEQUENCE</scope>
</reference>
<reference evidence="3" key="7">
    <citation type="submission" date="2012-08" db="EMBL/GenBank/DDBJ databases">
        <title>Oryza sativa nipponbare(GA3) genomic DNA, chromosome 1.</title>
        <authorList>
            <consortium name="IRGSP(International Rice Genome Sequencing Project)"/>
        </authorList>
    </citation>
    <scope>NUCLEOTIDE SEQUENCE</scope>
</reference>
<dbReference type="AlphaFoldDB" id="A0A0N7KDS5"/>
<dbReference type="Gramene" id="Os01t0758500-02">
    <property type="protein sequence ID" value="Os01t0758500-02"/>
    <property type="gene ID" value="Os01g0758500"/>
</dbReference>
<dbReference type="InterPro" id="IPR025322">
    <property type="entry name" value="PADRE_dom"/>
</dbReference>